<dbReference type="EMBL" id="FRCZ01000006">
    <property type="protein sequence ID" value="SHN26212.1"/>
    <property type="molecule type" value="Genomic_DNA"/>
</dbReference>
<evidence type="ECO:0000313" key="1">
    <source>
        <dbReference type="EMBL" id="SHN26212.1"/>
    </source>
</evidence>
<sequence>MSSLNFLEASFFISCANQGIDVPDEKPKVGKRILIFLEYSLLGYKMILF</sequence>
<protein>
    <submittedName>
        <fullName evidence="1">Uncharacterized protein</fullName>
    </submittedName>
</protein>
<name>A0A1M7Q770_9BACI</name>
<keyword evidence="2" id="KW-1185">Reference proteome</keyword>
<dbReference type="Proteomes" id="UP000184184">
    <property type="component" value="Unassembled WGS sequence"/>
</dbReference>
<proteinExistence type="predicted"/>
<gene>
    <name evidence="1" type="ORF">SAMN05216179_2830</name>
</gene>
<organism evidence="1 2">
    <name type="scientific">Gracilibacillus kekensis</name>
    <dbReference type="NCBI Taxonomy" id="1027249"/>
    <lineage>
        <taxon>Bacteria</taxon>
        <taxon>Bacillati</taxon>
        <taxon>Bacillota</taxon>
        <taxon>Bacilli</taxon>
        <taxon>Bacillales</taxon>
        <taxon>Bacillaceae</taxon>
        <taxon>Gracilibacillus</taxon>
    </lineage>
</organism>
<accession>A0A1M7Q770</accession>
<reference evidence="1 2" key="1">
    <citation type="submission" date="2016-11" db="EMBL/GenBank/DDBJ databases">
        <authorList>
            <person name="Jaros S."/>
            <person name="Januszkiewicz K."/>
            <person name="Wedrychowicz H."/>
        </authorList>
    </citation>
    <scope>NUCLEOTIDE SEQUENCE [LARGE SCALE GENOMIC DNA]</scope>
    <source>
        <strain evidence="1 2">CGMCC 1.10681</strain>
    </source>
</reference>
<evidence type="ECO:0000313" key="2">
    <source>
        <dbReference type="Proteomes" id="UP000184184"/>
    </source>
</evidence>
<dbReference type="AlphaFoldDB" id="A0A1M7Q770"/>